<dbReference type="EMBL" id="JAUSYA010000001">
    <property type="protein sequence ID" value="MDQ0683491.1"/>
    <property type="molecule type" value="Genomic_DNA"/>
</dbReference>
<sequence length="278" mass="28023">MPDMTPSTGSAPENRERPDDRRSATPVGETPPAPETALPGETDRAPREATEERARAATASGAPLTTAPGATGTTRSTAAPGSPGSTGSTDAPGAVGIGGSSRAAAGTAAVEPKSLRPEPGATANEAGGTGVADGTGTGRTGTGGTGTGRTGTGGKAVEAGERAATAGHHDTRGASSLLPDEECDRIATRLRHAVVGFVDGPRDAVVEADEVLEELAGRLTEAVARRRSTLRGSWQQEGGGKTHGGKDRGPTAATAVDTEQLRLALRDYRELTERLLHL</sequence>
<reference evidence="2 3" key="1">
    <citation type="submission" date="2023-07" db="EMBL/GenBank/DDBJ databases">
        <title>Comparative genomics of wheat-associated soil bacteria to identify genetic determinants of phenazine resistance.</title>
        <authorList>
            <person name="Mouncey N."/>
        </authorList>
    </citation>
    <scope>NUCLEOTIDE SEQUENCE [LARGE SCALE GENOMIC DNA]</scope>
    <source>
        <strain evidence="2 3">W4I19-2</strain>
    </source>
</reference>
<dbReference type="RefSeq" id="WP_307042408.1">
    <property type="nucleotide sequence ID" value="NZ_JAUSYA010000001.1"/>
</dbReference>
<feature type="compositionally biased region" description="Polar residues" evidence="1">
    <location>
        <begin position="1"/>
        <end position="11"/>
    </location>
</feature>
<evidence type="ECO:0000313" key="3">
    <source>
        <dbReference type="Proteomes" id="UP001243364"/>
    </source>
</evidence>
<keyword evidence="3" id="KW-1185">Reference proteome</keyword>
<organism evidence="2 3">
    <name type="scientific">Streptomyces achromogenes</name>
    <dbReference type="NCBI Taxonomy" id="67255"/>
    <lineage>
        <taxon>Bacteria</taxon>
        <taxon>Bacillati</taxon>
        <taxon>Actinomycetota</taxon>
        <taxon>Actinomycetes</taxon>
        <taxon>Kitasatosporales</taxon>
        <taxon>Streptomycetaceae</taxon>
        <taxon>Streptomyces</taxon>
    </lineage>
</organism>
<proteinExistence type="predicted"/>
<comment type="caution">
    <text evidence="2">The sequence shown here is derived from an EMBL/GenBank/DDBJ whole genome shotgun (WGS) entry which is preliminary data.</text>
</comment>
<feature type="compositionally biased region" description="Basic and acidic residues" evidence="1">
    <location>
        <begin position="13"/>
        <end position="23"/>
    </location>
</feature>
<feature type="region of interest" description="Disordered" evidence="1">
    <location>
        <begin position="1"/>
        <end position="155"/>
    </location>
</feature>
<feature type="compositionally biased region" description="Gly residues" evidence="1">
    <location>
        <begin position="127"/>
        <end position="154"/>
    </location>
</feature>
<feature type="compositionally biased region" description="Low complexity" evidence="1">
    <location>
        <begin position="56"/>
        <end position="82"/>
    </location>
</feature>
<evidence type="ECO:0000256" key="1">
    <source>
        <dbReference type="SAM" id="MobiDB-lite"/>
    </source>
</evidence>
<name>A0ABU0PZC5_STRAH</name>
<protein>
    <submittedName>
        <fullName evidence="2">Uncharacterized protein</fullName>
    </submittedName>
</protein>
<accession>A0ABU0PZC5</accession>
<dbReference type="Proteomes" id="UP001243364">
    <property type="component" value="Unassembled WGS sequence"/>
</dbReference>
<evidence type="ECO:0000313" key="2">
    <source>
        <dbReference type="EMBL" id="MDQ0683491.1"/>
    </source>
</evidence>
<gene>
    <name evidence="2" type="ORF">QFZ56_002454</name>
</gene>
<feature type="compositionally biased region" description="Basic and acidic residues" evidence="1">
    <location>
        <begin position="41"/>
        <end position="55"/>
    </location>
</feature>
<feature type="region of interest" description="Disordered" evidence="1">
    <location>
        <begin position="229"/>
        <end position="255"/>
    </location>
</feature>
<feature type="compositionally biased region" description="Low complexity" evidence="1">
    <location>
        <begin position="100"/>
        <end position="110"/>
    </location>
</feature>